<feature type="domain" description="DUF1854" evidence="1">
    <location>
        <begin position="26"/>
        <end position="152"/>
    </location>
</feature>
<dbReference type="Pfam" id="PF08909">
    <property type="entry name" value="DUF1854"/>
    <property type="match status" value="1"/>
</dbReference>
<protein>
    <recommendedName>
        <fullName evidence="1">DUF1854 domain-containing protein</fullName>
    </recommendedName>
</protein>
<organism evidence="2">
    <name type="scientific">marine metagenome</name>
    <dbReference type="NCBI Taxonomy" id="408172"/>
    <lineage>
        <taxon>unclassified sequences</taxon>
        <taxon>metagenomes</taxon>
        <taxon>ecological metagenomes</taxon>
    </lineage>
</organism>
<dbReference type="AlphaFoldDB" id="A0A382Z2B7"/>
<dbReference type="InterPro" id="IPR015005">
    <property type="entry name" value="DUF1854"/>
</dbReference>
<sequence length="152" mass="16924">MNIDDCKFTCSSDGKVTLLTSAGDRHAAVRIVRAFPFTAADGPVAVVDSNGNELLWIKRPDSVSLMHQEFIQNQLDREEFLPRIHSIESVSRGTPHQWSVATDRGQNSFEQASSDGVIWHPDGSVSITDCDGICYLIPAVQKLDRRSRRLLE</sequence>
<evidence type="ECO:0000259" key="1">
    <source>
        <dbReference type="Pfam" id="PF08909"/>
    </source>
</evidence>
<feature type="non-terminal residue" evidence="2">
    <location>
        <position position="152"/>
    </location>
</feature>
<proteinExistence type="predicted"/>
<reference evidence="2" key="1">
    <citation type="submission" date="2018-05" db="EMBL/GenBank/DDBJ databases">
        <authorList>
            <person name="Lanie J.A."/>
            <person name="Ng W.-L."/>
            <person name="Kazmierczak K.M."/>
            <person name="Andrzejewski T.M."/>
            <person name="Davidsen T.M."/>
            <person name="Wayne K.J."/>
            <person name="Tettelin H."/>
            <person name="Glass J.I."/>
            <person name="Rusch D."/>
            <person name="Podicherti R."/>
            <person name="Tsui H.-C.T."/>
            <person name="Winkler M.E."/>
        </authorList>
    </citation>
    <scope>NUCLEOTIDE SEQUENCE</scope>
</reference>
<name>A0A382Z2B7_9ZZZZ</name>
<gene>
    <name evidence="2" type="ORF">METZ01_LOCUS442490</name>
</gene>
<evidence type="ECO:0000313" key="2">
    <source>
        <dbReference type="EMBL" id="SVD89636.1"/>
    </source>
</evidence>
<accession>A0A382Z2B7</accession>
<dbReference type="EMBL" id="UINC01180441">
    <property type="protein sequence ID" value="SVD89636.1"/>
    <property type="molecule type" value="Genomic_DNA"/>
</dbReference>